<keyword evidence="1" id="KW-1133">Transmembrane helix</keyword>
<protein>
    <submittedName>
        <fullName evidence="2">Uncharacterized protein</fullName>
    </submittedName>
</protein>
<feature type="transmembrane region" description="Helical" evidence="1">
    <location>
        <begin position="6"/>
        <end position="24"/>
    </location>
</feature>
<sequence>MYKQQTYFISYIFTMLSDITFEIIS</sequence>
<dbReference type="AlphaFoldDB" id="A0A0A9G1F8"/>
<accession>A0A0A9G1F8</accession>
<reference evidence="2" key="1">
    <citation type="submission" date="2014-09" db="EMBL/GenBank/DDBJ databases">
        <authorList>
            <person name="Magalhaes I.L.F."/>
            <person name="Oliveira U."/>
            <person name="Santos F.R."/>
            <person name="Vidigal T.H.D.A."/>
            <person name="Brescovit A.D."/>
            <person name="Santos A.J."/>
        </authorList>
    </citation>
    <scope>NUCLEOTIDE SEQUENCE</scope>
    <source>
        <tissue evidence="2">Shoot tissue taken approximately 20 cm above the soil surface</tissue>
    </source>
</reference>
<keyword evidence="1" id="KW-0472">Membrane</keyword>
<organism evidence="2">
    <name type="scientific">Arundo donax</name>
    <name type="common">Giant reed</name>
    <name type="synonym">Donax arundinaceus</name>
    <dbReference type="NCBI Taxonomy" id="35708"/>
    <lineage>
        <taxon>Eukaryota</taxon>
        <taxon>Viridiplantae</taxon>
        <taxon>Streptophyta</taxon>
        <taxon>Embryophyta</taxon>
        <taxon>Tracheophyta</taxon>
        <taxon>Spermatophyta</taxon>
        <taxon>Magnoliopsida</taxon>
        <taxon>Liliopsida</taxon>
        <taxon>Poales</taxon>
        <taxon>Poaceae</taxon>
        <taxon>PACMAD clade</taxon>
        <taxon>Arundinoideae</taxon>
        <taxon>Arundineae</taxon>
        <taxon>Arundo</taxon>
    </lineage>
</organism>
<keyword evidence="1" id="KW-0812">Transmembrane</keyword>
<evidence type="ECO:0000256" key="1">
    <source>
        <dbReference type="SAM" id="Phobius"/>
    </source>
</evidence>
<name>A0A0A9G1F8_ARUDO</name>
<evidence type="ECO:0000313" key="2">
    <source>
        <dbReference type="EMBL" id="JAE18915.1"/>
    </source>
</evidence>
<proteinExistence type="predicted"/>
<reference evidence="2" key="2">
    <citation type="journal article" date="2015" name="Data Brief">
        <title>Shoot transcriptome of the giant reed, Arundo donax.</title>
        <authorList>
            <person name="Barrero R.A."/>
            <person name="Guerrero F.D."/>
            <person name="Moolhuijzen P."/>
            <person name="Goolsby J.A."/>
            <person name="Tidwell J."/>
            <person name="Bellgard S.E."/>
            <person name="Bellgard M.I."/>
        </authorList>
    </citation>
    <scope>NUCLEOTIDE SEQUENCE</scope>
    <source>
        <tissue evidence="2">Shoot tissue taken approximately 20 cm above the soil surface</tissue>
    </source>
</reference>
<dbReference type="EMBL" id="GBRH01178981">
    <property type="protein sequence ID" value="JAE18915.1"/>
    <property type="molecule type" value="Transcribed_RNA"/>
</dbReference>